<dbReference type="GO" id="GO:0000287">
    <property type="term" value="F:magnesium ion binding"/>
    <property type="evidence" value="ECO:0007669"/>
    <property type="project" value="TreeGrafter"/>
</dbReference>
<organism evidence="1 2">
    <name type="scientific">Companilactobacillus nantensis DSM 16982</name>
    <dbReference type="NCBI Taxonomy" id="1423774"/>
    <lineage>
        <taxon>Bacteria</taxon>
        <taxon>Bacillati</taxon>
        <taxon>Bacillota</taxon>
        <taxon>Bacilli</taxon>
        <taxon>Lactobacillales</taxon>
        <taxon>Lactobacillaceae</taxon>
        <taxon>Companilactobacillus</taxon>
    </lineage>
</organism>
<keyword evidence="1" id="KW-0378">Hydrolase</keyword>
<keyword evidence="2" id="KW-1185">Reference proteome</keyword>
<sequence>MIAMPKYLVFMDLDGTLLSSDHKHISVRTKSTIERLQKHDVMFYISTGRMYELAKITQGLLNPNVHMITSNGAVFDGPAGQEVTHMGAKAVELAYQVTQVNKLPMMLFTPKEAYFTEKIPHFIAQNAGNFDEAFGYKEIKSLDELKEVASEITNGVVLSKGDLTELTQAHDKMAESKLLRLSSSGPDNIEMIPLKTDKGTAVKRIQLERGVDADHTFVFGDGMNDVGMMKEAKYSVAMGNGLAEVKEIANYVTETNANDGLAKFLENFFKNEL</sequence>
<evidence type="ECO:0000313" key="2">
    <source>
        <dbReference type="Proteomes" id="UP000051302"/>
    </source>
</evidence>
<dbReference type="Pfam" id="PF08282">
    <property type="entry name" value="Hydrolase_3"/>
    <property type="match status" value="1"/>
</dbReference>
<dbReference type="Proteomes" id="UP000051302">
    <property type="component" value="Unassembled WGS sequence"/>
</dbReference>
<comment type="caution">
    <text evidence="1">The sequence shown here is derived from an EMBL/GenBank/DDBJ whole genome shotgun (WGS) entry which is preliminary data.</text>
</comment>
<dbReference type="NCBIfam" id="TIGR00099">
    <property type="entry name" value="Cof-subfamily"/>
    <property type="match status" value="1"/>
</dbReference>
<dbReference type="GO" id="GO:0005829">
    <property type="term" value="C:cytosol"/>
    <property type="evidence" value="ECO:0007669"/>
    <property type="project" value="TreeGrafter"/>
</dbReference>
<reference evidence="1 2" key="1">
    <citation type="journal article" date="2015" name="Genome Announc.">
        <title>Expanding the biotechnology potential of lactobacilli through comparative genomics of 213 strains and associated genera.</title>
        <authorList>
            <person name="Sun Z."/>
            <person name="Harris H.M."/>
            <person name="McCann A."/>
            <person name="Guo C."/>
            <person name="Argimon S."/>
            <person name="Zhang W."/>
            <person name="Yang X."/>
            <person name="Jeffery I.B."/>
            <person name="Cooney J.C."/>
            <person name="Kagawa T.F."/>
            <person name="Liu W."/>
            <person name="Song Y."/>
            <person name="Salvetti E."/>
            <person name="Wrobel A."/>
            <person name="Rasinkangas P."/>
            <person name="Parkhill J."/>
            <person name="Rea M.C."/>
            <person name="O'Sullivan O."/>
            <person name="Ritari J."/>
            <person name="Douillard F.P."/>
            <person name="Paul Ross R."/>
            <person name="Yang R."/>
            <person name="Briner A.E."/>
            <person name="Felis G.E."/>
            <person name="de Vos W.M."/>
            <person name="Barrangou R."/>
            <person name="Klaenhammer T.R."/>
            <person name="Caufield P.W."/>
            <person name="Cui Y."/>
            <person name="Zhang H."/>
            <person name="O'Toole P.W."/>
        </authorList>
    </citation>
    <scope>NUCLEOTIDE SEQUENCE [LARGE SCALE GENOMIC DNA]</scope>
    <source>
        <strain evidence="1 2">DSM 16982</strain>
    </source>
</reference>
<dbReference type="Gene3D" id="3.30.1240.10">
    <property type="match status" value="1"/>
</dbReference>
<dbReference type="SFLD" id="SFLDS00003">
    <property type="entry name" value="Haloacid_Dehalogenase"/>
    <property type="match status" value="1"/>
</dbReference>
<dbReference type="PANTHER" id="PTHR10000">
    <property type="entry name" value="PHOSPHOSERINE PHOSPHATASE"/>
    <property type="match status" value="1"/>
</dbReference>
<dbReference type="PROSITE" id="PS01228">
    <property type="entry name" value="COF_1"/>
    <property type="match status" value="1"/>
</dbReference>
<dbReference type="AlphaFoldDB" id="A0A0R1WM00"/>
<accession>A0A0R1WM00</accession>
<protein>
    <submittedName>
        <fullName evidence="1">HAD superfamily hydrolase</fullName>
    </submittedName>
</protein>
<dbReference type="NCBIfam" id="TIGR01484">
    <property type="entry name" value="HAD-SF-IIB"/>
    <property type="match status" value="1"/>
</dbReference>
<proteinExistence type="predicted"/>
<dbReference type="InterPro" id="IPR036412">
    <property type="entry name" value="HAD-like_sf"/>
</dbReference>
<dbReference type="STRING" id="1423774.FD31_GL000187"/>
<dbReference type="InterPro" id="IPR006379">
    <property type="entry name" value="HAD-SF_hydro_IIB"/>
</dbReference>
<dbReference type="InterPro" id="IPR000150">
    <property type="entry name" value="Cof"/>
</dbReference>
<dbReference type="SFLD" id="SFLDG01140">
    <property type="entry name" value="C2.B:_Phosphomannomutase_and_P"/>
    <property type="match status" value="1"/>
</dbReference>
<dbReference type="PATRIC" id="fig|1423774.3.peg.191"/>
<dbReference type="GO" id="GO:0016791">
    <property type="term" value="F:phosphatase activity"/>
    <property type="evidence" value="ECO:0007669"/>
    <property type="project" value="UniProtKB-ARBA"/>
</dbReference>
<dbReference type="PROSITE" id="PS01229">
    <property type="entry name" value="COF_2"/>
    <property type="match status" value="1"/>
</dbReference>
<dbReference type="PANTHER" id="PTHR10000:SF8">
    <property type="entry name" value="HAD SUPERFAMILY HYDROLASE-LIKE, TYPE 3"/>
    <property type="match status" value="1"/>
</dbReference>
<dbReference type="InterPro" id="IPR023214">
    <property type="entry name" value="HAD_sf"/>
</dbReference>
<dbReference type="EMBL" id="AZFV01000001">
    <property type="protein sequence ID" value="KRM18705.1"/>
    <property type="molecule type" value="Genomic_DNA"/>
</dbReference>
<dbReference type="SUPFAM" id="SSF56784">
    <property type="entry name" value="HAD-like"/>
    <property type="match status" value="1"/>
</dbReference>
<name>A0A0R1WM00_9LACO</name>
<gene>
    <name evidence="1" type="ORF">FD31_GL000187</name>
</gene>
<dbReference type="Gene3D" id="3.40.50.1000">
    <property type="entry name" value="HAD superfamily/HAD-like"/>
    <property type="match status" value="1"/>
</dbReference>
<evidence type="ECO:0000313" key="1">
    <source>
        <dbReference type="EMBL" id="KRM18705.1"/>
    </source>
</evidence>